<evidence type="ECO:0000313" key="2">
    <source>
        <dbReference type="Proteomes" id="UP000822688"/>
    </source>
</evidence>
<dbReference type="AlphaFoldDB" id="A0A8T0HZB1"/>
<keyword evidence="2" id="KW-1185">Reference proteome</keyword>
<protein>
    <submittedName>
        <fullName evidence="1">Uncharacterized protein</fullName>
    </submittedName>
</protein>
<gene>
    <name evidence="1" type="ORF">KC19_5G057000</name>
</gene>
<dbReference type="EMBL" id="CM026425">
    <property type="protein sequence ID" value="KAG0576117.1"/>
    <property type="molecule type" value="Genomic_DNA"/>
</dbReference>
<dbReference type="Proteomes" id="UP000822688">
    <property type="component" value="Chromosome 5"/>
</dbReference>
<accession>A0A8T0HZB1</accession>
<reference evidence="1" key="1">
    <citation type="submission" date="2020-06" db="EMBL/GenBank/DDBJ databases">
        <title>WGS assembly of Ceratodon purpureus strain R40.</title>
        <authorList>
            <person name="Carey S.B."/>
            <person name="Jenkins J."/>
            <person name="Shu S."/>
            <person name="Lovell J.T."/>
            <person name="Sreedasyam A."/>
            <person name="Maumus F."/>
            <person name="Tiley G.P."/>
            <person name="Fernandez-Pozo N."/>
            <person name="Barry K."/>
            <person name="Chen C."/>
            <person name="Wang M."/>
            <person name="Lipzen A."/>
            <person name="Daum C."/>
            <person name="Saski C.A."/>
            <person name="Payton A.C."/>
            <person name="Mcbreen J.C."/>
            <person name="Conrad R.E."/>
            <person name="Kollar L.M."/>
            <person name="Olsson S."/>
            <person name="Huttunen S."/>
            <person name="Landis J.B."/>
            <person name="Wickett N.J."/>
            <person name="Johnson M.G."/>
            <person name="Rensing S.A."/>
            <person name="Grimwood J."/>
            <person name="Schmutz J."/>
            <person name="Mcdaniel S.F."/>
        </authorList>
    </citation>
    <scope>NUCLEOTIDE SEQUENCE</scope>
    <source>
        <strain evidence="1">R40</strain>
    </source>
</reference>
<evidence type="ECO:0000313" key="1">
    <source>
        <dbReference type="EMBL" id="KAG0576117.1"/>
    </source>
</evidence>
<organism evidence="1 2">
    <name type="scientific">Ceratodon purpureus</name>
    <name type="common">Fire moss</name>
    <name type="synonym">Dicranum purpureum</name>
    <dbReference type="NCBI Taxonomy" id="3225"/>
    <lineage>
        <taxon>Eukaryota</taxon>
        <taxon>Viridiplantae</taxon>
        <taxon>Streptophyta</taxon>
        <taxon>Embryophyta</taxon>
        <taxon>Bryophyta</taxon>
        <taxon>Bryophytina</taxon>
        <taxon>Bryopsida</taxon>
        <taxon>Dicranidae</taxon>
        <taxon>Pseudoditrichales</taxon>
        <taxon>Ditrichaceae</taxon>
        <taxon>Ceratodon</taxon>
    </lineage>
</organism>
<proteinExistence type="predicted"/>
<comment type="caution">
    <text evidence="1">The sequence shown here is derived from an EMBL/GenBank/DDBJ whole genome shotgun (WGS) entry which is preliminary data.</text>
</comment>
<sequence>MLQGLVEAILSNGSFRKNPSLAGDSLKDQIEFATTKVP</sequence>
<name>A0A8T0HZB1_CERPU</name>